<sequence>TRHLSFRSSKDLDRIPLGDSDHHDKDTGKQILISYVRAEAADHALNLKQELARLGYSVYLDVHEIRSGVDWQDSLNYAVSNCEIFVPLVTSRYGETQWTNREIKLADVLGKYIIPVNFLDDWPPRCLAIQFSTVQYINWSPQGVKNPSSDPSAILRTVAIKIKERINKAKDQDTQSDLTRKPSLVKRRTVVKSCAMVEESNDQAITTDREGRPLIVGEEMRRWLKTQNYEVWITTDMKILHQKEAASKEKLQEFQDKADDAGVVIVMLSTEFVQSKSCLQQLYYCEQRKRLVAVKLHDIALSGWTEILLGTTAIKLNDDKDGWGCLQRELKRNLDLTARISPKQEITEARLNCAVRRNFVPYLYNHAFNDFSVFSNAIIDNKILFCFSAVGNKLCELPDVTIVTGGFFGVEYLVGKAFHEAACRNMRSNKVWHILPEKDSQDRTSEAAQNTDGSFQIVDYGQTYFCGESIEDKDSLVARAFHICLVILGL</sequence>
<evidence type="ECO:0000313" key="2">
    <source>
        <dbReference type="EMBL" id="KAK3094446.1"/>
    </source>
</evidence>
<accession>A0AA88YDD4</accession>
<dbReference type="InterPro" id="IPR000157">
    <property type="entry name" value="TIR_dom"/>
</dbReference>
<dbReference type="PROSITE" id="PS50104">
    <property type="entry name" value="TIR"/>
    <property type="match status" value="1"/>
</dbReference>
<protein>
    <recommendedName>
        <fullName evidence="1">TIR domain-containing protein</fullName>
    </recommendedName>
</protein>
<dbReference type="InterPro" id="IPR035897">
    <property type="entry name" value="Toll_tir_struct_dom_sf"/>
</dbReference>
<dbReference type="SUPFAM" id="SSF52200">
    <property type="entry name" value="Toll/Interleukin receptor TIR domain"/>
    <property type="match status" value="2"/>
</dbReference>
<dbReference type="EMBL" id="VSWD01000008">
    <property type="protein sequence ID" value="KAK3094446.1"/>
    <property type="molecule type" value="Genomic_DNA"/>
</dbReference>
<name>A0AA88YDD4_PINIB</name>
<feature type="non-terminal residue" evidence="2">
    <location>
        <position position="1"/>
    </location>
</feature>
<feature type="domain" description="TIR" evidence="1">
    <location>
        <begin position="27"/>
        <end position="162"/>
    </location>
</feature>
<dbReference type="Pfam" id="PF13676">
    <property type="entry name" value="TIR_2"/>
    <property type="match status" value="1"/>
</dbReference>
<organism evidence="2 3">
    <name type="scientific">Pinctada imbricata</name>
    <name type="common">Atlantic pearl-oyster</name>
    <name type="synonym">Pinctada martensii</name>
    <dbReference type="NCBI Taxonomy" id="66713"/>
    <lineage>
        <taxon>Eukaryota</taxon>
        <taxon>Metazoa</taxon>
        <taxon>Spiralia</taxon>
        <taxon>Lophotrochozoa</taxon>
        <taxon>Mollusca</taxon>
        <taxon>Bivalvia</taxon>
        <taxon>Autobranchia</taxon>
        <taxon>Pteriomorphia</taxon>
        <taxon>Pterioida</taxon>
        <taxon>Pterioidea</taxon>
        <taxon>Pteriidae</taxon>
        <taxon>Pinctada</taxon>
    </lineage>
</organism>
<keyword evidence="3" id="KW-1185">Reference proteome</keyword>
<proteinExistence type="predicted"/>
<gene>
    <name evidence="2" type="ORF">FSP39_001842</name>
</gene>
<dbReference type="PANTHER" id="PTHR47508:SF3">
    <property type="entry name" value="TIR DOMAIN-CONTAINING PROTEIN"/>
    <property type="match status" value="1"/>
</dbReference>
<dbReference type="AlphaFoldDB" id="A0AA88YDD4"/>
<evidence type="ECO:0000313" key="3">
    <source>
        <dbReference type="Proteomes" id="UP001186944"/>
    </source>
</evidence>
<dbReference type="Proteomes" id="UP001186944">
    <property type="component" value="Unassembled WGS sequence"/>
</dbReference>
<evidence type="ECO:0000259" key="1">
    <source>
        <dbReference type="PROSITE" id="PS50104"/>
    </source>
</evidence>
<dbReference type="PANTHER" id="PTHR47508">
    <property type="entry name" value="SAM DOMAIN-CONTAINING PROTEIN-RELATED"/>
    <property type="match status" value="1"/>
</dbReference>
<dbReference type="Gene3D" id="3.40.50.10140">
    <property type="entry name" value="Toll/interleukin-1 receptor homology (TIR) domain"/>
    <property type="match status" value="2"/>
</dbReference>
<reference evidence="2" key="1">
    <citation type="submission" date="2019-08" db="EMBL/GenBank/DDBJ databases">
        <title>The improved chromosome-level genome for the pearl oyster Pinctada fucata martensii using PacBio sequencing and Hi-C.</title>
        <authorList>
            <person name="Zheng Z."/>
        </authorList>
    </citation>
    <scope>NUCLEOTIDE SEQUENCE</scope>
    <source>
        <strain evidence="2">ZZ-2019</strain>
        <tissue evidence="2">Adductor muscle</tissue>
    </source>
</reference>
<dbReference type="GO" id="GO:0007165">
    <property type="term" value="P:signal transduction"/>
    <property type="evidence" value="ECO:0007669"/>
    <property type="project" value="InterPro"/>
</dbReference>
<comment type="caution">
    <text evidence="2">The sequence shown here is derived from an EMBL/GenBank/DDBJ whole genome shotgun (WGS) entry which is preliminary data.</text>
</comment>